<gene>
    <name evidence="2" type="ORF">C4860_00595</name>
</gene>
<dbReference type="NCBIfam" id="TIGR03745">
    <property type="entry name" value="conj_TIGR03745"/>
    <property type="match status" value="1"/>
</dbReference>
<dbReference type="Proteomes" id="UP000245912">
    <property type="component" value="Unassembled WGS sequence"/>
</dbReference>
<sequence>MYHSASVATRVRRGIDRVINRTFTLALLVWLTCKPAFADLPTVEAPESGGGSGLMGQIKGYLQDGVVIGGLVVAAIAFINVAIAAVHTFSEVRNEKATWTKFGSIIVVGVVLLVAVIWLLGKSADIIL</sequence>
<protein>
    <submittedName>
        <fullName evidence="2">TIGR03745 family integrating conjugative element membrane protein</fullName>
    </submittedName>
</protein>
<evidence type="ECO:0000313" key="2">
    <source>
        <dbReference type="EMBL" id="PVJ00748.1"/>
    </source>
</evidence>
<organism evidence="2 3">
    <name type="scientific">Salmonella enterica</name>
    <name type="common">Salmonella choleraesuis</name>
    <dbReference type="NCBI Taxonomy" id="28901"/>
    <lineage>
        <taxon>Bacteria</taxon>
        <taxon>Pseudomonadati</taxon>
        <taxon>Pseudomonadota</taxon>
        <taxon>Gammaproteobacteria</taxon>
        <taxon>Enterobacterales</taxon>
        <taxon>Enterobacteriaceae</taxon>
        <taxon>Salmonella</taxon>
    </lineage>
</organism>
<name>A0A2T8TGI1_SALER</name>
<dbReference type="Pfam" id="PF11190">
    <property type="entry name" value="DUF2976"/>
    <property type="match status" value="1"/>
</dbReference>
<accession>A0A2T8TGI1</accession>
<reference evidence="2 3" key="1">
    <citation type="submission" date="2018-04" db="EMBL/GenBank/DDBJ databases">
        <title>Serotype diversity and antimicrobial resistance among Salmonella enterica isolated from patients at an equine referral hospital.</title>
        <authorList>
            <person name="Leon I.M."/>
            <person name="Lawhon S.D."/>
            <person name="Norman K.N."/>
            <person name="Threadgill D.S."/>
            <person name="Ohta N."/>
            <person name="Vinasco J."/>
            <person name="Scott H.M."/>
        </authorList>
    </citation>
    <scope>NUCLEOTIDE SEQUENCE [LARGE SCALE GENOMIC DNA]</scope>
    <source>
        <strain evidence="2 3">235</strain>
    </source>
</reference>
<keyword evidence="1" id="KW-0812">Transmembrane</keyword>
<feature type="transmembrane region" description="Helical" evidence="1">
    <location>
        <begin position="62"/>
        <end position="86"/>
    </location>
</feature>
<evidence type="ECO:0000313" key="3">
    <source>
        <dbReference type="Proteomes" id="UP000245912"/>
    </source>
</evidence>
<feature type="transmembrane region" description="Helical" evidence="1">
    <location>
        <begin position="98"/>
        <end position="120"/>
    </location>
</feature>
<dbReference type="EMBL" id="QDLQ01000001">
    <property type="protein sequence ID" value="PVJ00748.1"/>
    <property type="molecule type" value="Genomic_DNA"/>
</dbReference>
<dbReference type="InterPro" id="IPR021356">
    <property type="entry name" value="Integr_conj_element_PFL4702"/>
</dbReference>
<keyword evidence="1" id="KW-0472">Membrane</keyword>
<evidence type="ECO:0000256" key="1">
    <source>
        <dbReference type="SAM" id="Phobius"/>
    </source>
</evidence>
<comment type="caution">
    <text evidence="2">The sequence shown here is derived from an EMBL/GenBank/DDBJ whole genome shotgun (WGS) entry which is preliminary data.</text>
</comment>
<keyword evidence="1" id="KW-1133">Transmembrane helix</keyword>
<dbReference type="AlphaFoldDB" id="A0A2T8TGI1"/>
<proteinExistence type="predicted"/>